<feature type="transmembrane region" description="Helical" evidence="1">
    <location>
        <begin position="41"/>
        <end position="62"/>
    </location>
</feature>
<dbReference type="EMBL" id="CP019288">
    <property type="protein sequence ID" value="QHI36762.1"/>
    <property type="molecule type" value="Genomic_DNA"/>
</dbReference>
<name>A0A7L4ZJF4_9FLAO</name>
<keyword evidence="4" id="KW-1185">Reference proteome</keyword>
<evidence type="ECO:0000313" key="3">
    <source>
        <dbReference type="EMBL" id="QHI36762.1"/>
    </source>
</evidence>
<evidence type="ECO:0000256" key="1">
    <source>
        <dbReference type="SAM" id="Phobius"/>
    </source>
</evidence>
<gene>
    <name evidence="3" type="ORF">IMCC3317_21320</name>
</gene>
<dbReference type="Pfam" id="PF09925">
    <property type="entry name" value="DUF2157"/>
    <property type="match status" value="1"/>
</dbReference>
<dbReference type="InterPro" id="IPR018677">
    <property type="entry name" value="DUF2157"/>
</dbReference>
<dbReference type="Proteomes" id="UP000464657">
    <property type="component" value="Chromosome"/>
</dbReference>
<feature type="transmembrane region" description="Helical" evidence="1">
    <location>
        <begin position="228"/>
        <end position="249"/>
    </location>
</feature>
<dbReference type="RefSeq" id="WP_160129438.1">
    <property type="nucleotide sequence ID" value="NZ_CP019288.1"/>
</dbReference>
<feature type="transmembrane region" description="Helical" evidence="1">
    <location>
        <begin position="129"/>
        <end position="146"/>
    </location>
</feature>
<keyword evidence="1" id="KW-0472">Membrane</keyword>
<feature type="transmembrane region" description="Helical" evidence="1">
    <location>
        <begin position="292"/>
        <end position="310"/>
    </location>
</feature>
<feature type="transmembrane region" description="Helical" evidence="1">
    <location>
        <begin position="74"/>
        <end position="93"/>
    </location>
</feature>
<feature type="transmembrane region" description="Helical" evidence="1">
    <location>
        <begin position="177"/>
        <end position="193"/>
    </location>
</feature>
<organism evidence="3 4">
    <name type="scientific">Kordia antarctica</name>
    <dbReference type="NCBI Taxonomy" id="1218801"/>
    <lineage>
        <taxon>Bacteria</taxon>
        <taxon>Pseudomonadati</taxon>
        <taxon>Bacteroidota</taxon>
        <taxon>Flavobacteriia</taxon>
        <taxon>Flavobacteriales</taxon>
        <taxon>Flavobacteriaceae</taxon>
        <taxon>Kordia</taxon>
    </lineage>
</organism>
<dbReference type="OrthoDB" id="642680at2"/>
<feature type="transmembrane region" description="Helical" evidence="1">
    <location>
        <begin position="346"/>
        <end position="364"/>
    </location>
</feature>
<keyword evidence="1" id="KW-0812">Transmembrane</keyword>
<feature type="transmembrane region" description="Helical" evidence="1">
    <location>
        <begin position="261"/>
        <end position="280"/>
    </location>
</feature>
<protein>
    <recommendedName>
        <fullName evidence="2">DUF2157 domain-containing protein</fullName>
    </recommendedName>
</protein>
<feature type="transmembrane region" description="Helical" evidence="1">
    <location>
        <begin position="394"/>
        <end position="416"/>
    </location>
</feature>
<dbReference type="AlphaFoldDB" id="A0A7L4ZJF4"/>
<feature type="transmembrane region" description="Helical" evidence="1">
    <location>
        <begin position="205"/>
        <end position="222"/>
    </location>
</feature>
<feature type="transmembrane region" description="Helical" evidence="1">
    <location>
        <begin position="105"/>
        <end position="123"/>
    </location>
</feature>
<feature type="transmembrane region" description="Helical" evidence="1">
    <location>
        <begin position="322"/>
        <end position="340"/>
    </location>
</feature>
<feature type="transmembrane region" description="Helical" evidence="1">
    <location>
        <begin position="371"/>
        <end position="388"/>
    </location>
</feature>
<accession>A0A7L4ZJF4</accession>
<evidence type="ECO:0000313" key="4">
    <source>
        <dbReference type="Proteomes" id="UP000464657"/>
    </source>
</evidence>
<keyword evidence="1" id="KW-1133">Transmembrane helix</keyword>
<feature type="domain" description="DUF2157" evidence="2">
    <location>
        <begin position="11"/>
        <end position="152"/>
    </location>
</feature>
<sequence length="423" mass="47559">MSSKITRALPELVENGIITDEIAQNIKAFYGNSEESSANRLFTLFGILGATLVGLGIILIMAHNWDDFSRGVKLIFAFLPMLIGQAILGFSIFKEKSSAWKEASTVFLFFGVGACIALVSQIYHVSGDLESFLLAWIVLCVPLMFVTKSTSAVILHLIFITYYAFEAGYGHNTTIPHIYFLLLLLALPSYVRMIKAQTKSHVTSVLHWLFPMSLIFSLPVCIDQSEGVGFLMYVLLFGVFYNIGQLPYFKNKSLLQNGYRTLGSLGTVIILLILSFRDIWKHQFQDVYFDSLEFLCAMILFVIASVLLYFNSKQNALKSMNLFHFVFLLFGVIFMIGLFNDLLPTILINALLFILGVSAIKIGAEKFHFGILNYGMLIIAILIACRFFDTDITYVVRGLLFVFIGGGFFTANYLMLKKQKSKK</sequence>
<reference evidence="3 4" key="1">
    <citation type="journal article" date="2013" name="Int. J. Syst. Evol. Microbiol.">
        <title>Kordia antarctica sp. nov., isolated from Antarctic seawater.</title>
        <authorList>
            <person name="Baek K."/>
            <person name="Choi A."/>
            <person name="Kang I."/>
            <person name="Lee K."/>
            <person name="Cho J.C."/>
        </authorList>
    </citation>
    <scope>NUCLEOTIDE SEQUENCE [LARGE SCALE GENOMIC DNA]</scope>
    <source>
        <strain evidence="3 4">IMCC3317</strain>
    </source>
</reference>
<dbReference type="KEGG" id="kan:IMCC3317_21320"/>
<proteinExistence type="predicted"/>
<evidence type="ECO:0000259" key="2">
    <source>
        <dbReference type="Pfam" id="PF09925"/>
    </source>
</evidence>